<keyword evidence="4" id="KW-0597">Phosphoprotein</keyword>
<evidence type="ECO:0000256" key="5">
    <source>
        <dbReference type="ARBA" id="ARBA00022679"/>
    </source>
</evidence>
<feature type="transmembrane region" description="Helical" evidence="11">
    <location>
        <begin position="169"/>
        <end position="190"/>
    </location>
</feature>
<keyword evidence="5" id="KW-0808">Transferase</keyword>
<evidence type="ECO:0000256" key="4">
    <source>
        <dbReference type="ARBA" id="ARBA00022553"/>
    </source>
</evidence>
<protein>
    <recommendedName>
        <fullName evidence="3">histidine kinase</fullName>
        <ecNumber evidence="3">2.7.13.3</ecNumber>
    </recommendedName>
</protein>
<comment type="catalytic activity">
    <reaction evidence="1">
        <text>ATP + protein L-histidine = ADP + protein N-phospho-L-histidine.</text>
        <dbReference type="EC" id="2.7.13.3"/>
    </reaction>
</comment>
<dbReference type="Gene3D" id="1.10.287.130">
    <property type="match status" value="1"/>
</dbReference>
<dbReference type="Proteomes" id="UP001061862">
    <property type="component" value="Chromosome"/>
</dbReference>
<organism evidence="13 14">
    <name type="scientific">Devosia neptuniae</name>
    <dbReference type="NCBI Taxonomy" id="191302"/>
    <lineage>
        <taxon>Bacteria</taxon>
        <taxon>Pseudomonadati</taxon>
        <taxon>Pseudomonadota</taxon>
        <taxon>Alphaproteobacteria</taxon>
        <taxon>Hyphomicrobiales</taxon>
        <taxon>Devosiaceae</taxon>
        <taxon>Devosia</taxon>
    </lineage>
</organism>
<dbReference type="CDD" id="cd00075">
    <property type="entry name" value="HATPase"/>
    <property type="match status" value="1"/>
</dbReference>
<dbReference type="Gene3D" id="3.30.565.10">
    <property type="entry name" value="Histidine kinase-like ATPase, C-terminal domain"/>
    <property type="match status" value="1"/>
</dbReference>
<dbReference type="Pfam" id="PF02518">
    <property type="entry name" value="HATPase_c"/>
    <property type="match status" value="1"/>
</dbReference>
<evidence type="ECO:0000313" key="14">
    <source>
        <dbReference type="Proteomes" id="UP001061862"/>
    </source>
</evidence>
<dbReference type="SMART" id="SM00387">
    <property type="entry name" value="HATPase_c"/>
    <property type="match status" value="1"/>
</dbReference>
<keyword evidence="14" id="KW-1185">Reference proteome</keyword>
<gene>
    <name evidence="13" type="ORF">N8A98_03330</name>
</gene>
<dbReference type="Pfam" id="PF00512">
    <property type="entry name" value="HisKA"/>
    <property type="match status" value="1"/>
</dbReference>
<feature type="transmembrane region" description="Helical" evidence="11">
    <location>
        <begin position="20"/>
        <end position="42"/>
    </location>
</feature>
<dbReference type="PRINTS" id="PR00344">
    <property type="entry name" value="BCTRLSENSOR"/>
</dbReference>
<dbReference type="EMBL" id="CP104965">
    <property type="protein sequence ID" value="UXN70245.1"/>
    <property type="molecule type" value="Genomic_DNA"/>
</dbReference>
<keyword evidence="10 11" id="KW-0472">Membrane</keyword>
<dbReference type="PANTHER" id="PTHR45436:SF15">
    <property type="entry name" value="SENSOR HISTIDINE KINASE CUSS"/>
    <property type="match status" value="1"/>
</dbReference>
<evidence type="ECO:0000313" key="13">
    <source>
        <dbReference type="EMBL" id="UXN70245.1"/>
    </source>
</evidence>
<dbReference type="PANTHER" id="PTHR45436">
    <property type="entry name" value="SENSOR HISTIDINE KINASE YKOH"/>
    <property type="match status" value="1"/>
</dbReference>
<dbReference type="InterPro" id="IPR003594">
    <property type="entry name" value="HATPase_dom"/>
</dbReference>
<keyword evidence="7 13" id="KW-0418">Kinase</keyword>
<dbReference type="EC" id="2.7.13.3" evidence="3"/>
<evidence type="ECO:0000256" key="11">
    <source>
        <dbReference type="SAM" id="Phobius"/>
    </source>
</evidence>
<reference evidence="13 14" key="1">
    <citation type="submission" date="2022-09" db="EMBL/GenBank/DDBJ databases">
        <title>Interaction between co-microsymbionts with complementary sets of symbiotic genes in legume-rhizobium systems.</title>
        <authorList>
            <person name="Safronova V."/>
            <person name="Sazanova A."/>
            <person name="Afonin A."/>
            <person name="Chirak E."/>
        </authorList>
    </citation>
    <scope>NUCLEOTIDE SEQUENCE [LARGE SCALE GENOMIC DNA]</scope>
    <source>
        <strain evidence="13 14">A18/4-1</strain>
    </source>
</reference>
<dbReference type="PROSITE" id="PS50109">
    <property type="entry name" value="HIS_KIN"/>
    <property type="match status" value="1"/>
</dbReference>
<dbReference type="InterPro" id="IPR050428">
    <property type="entry name" value="TCS_sensor_his_kinase"/>
</dbReference>
<dbReference type="InterPro" id="IPR004358">
    <property type="entry name" value="Sig_transdc_His_kin-like_C"/>
</dbReference>
<dbReference type="InterPro" id="IPR036097">
    <property type="entry name" value="HisK_dim/P_sf"/>
</dbReference>
<dbReference type="SUPFAM" id="SSF47384">
    <property type="entry name" value="Homodimeric domain of signal transducing histidine kinase"/>
    <property type="match status" value="1"/>
</dbReference>
<feature type="domain" description="Histidine kinase" evidence="12">
    <location>
        <begin position="252"/>
        <end position="452"/>
    </location>
</feature>
<dbReference type="SUPFAM" id="SSF55874">
    <property type="entry name" value="ATPase domain of HSP90 chaperone/DNA topoisomerase II/histidine kinase"/>
    <property type="match status" value="1"/>
</dbReference>
<dbReference type="GO" id="GO:0016301">
    <property type="term" value="F:kinase activity"/>
    <property type="evidence" value="ECO:0007669"/>
    <property type="project" value="UniProtKB-KW"/>
</dbReference>
<name>A0ABY6CDD1_9HYPH</name>
<dbReference type="CDD" id="cd00082">
    <property type="entry name" value="HisKA"/>
    <property type="match status" value="1"/>
</dbReference>
<sequence>MKRLSRNSLAHKLTRQMIRVQLLTLVLFFGLGVFPTVVAPVIDYLGDAQPLDPRATAAFAHSLVDVEGEQINYVASPDLDALRRDYPNLWFYVRNQSGAWAALGDVPKMYQELEDNLWLLEAVEVRTTDPSYGSLLVRTEQSPVGTVRVMTGGGPTVGVAAIIKKVSGLLALAMVALLGLASAITIPIIVRREMRSLKGAADEAELIDIDARGTRLSTESLPDEVQPLVKAVNDGLARLDDSYAKRERFLADSAHELRTPIAILQTRIEMAEPFPEKGQLLVDAARLASMAGQLLDLQRMDLGSTNFEPTELGDMASNVVGDLAPLAIAAGYELSLNAPDDPVMVQGDSSSLSRALTNIIQNAIAYGGKHGEIIVEVGRDGTIAVSDEGPGIPASERDRVFEPFYRVKPSSHGAGLGLNLVEAIVRRHHGYITIADAPSGGASVIVTLPLLRAAATKKELEPAL</sequence>
<proteinExistence type="predicted"/>
<evidence type="ECO:0000256" key="3">
    <source>
        <dbReference type="ARBA" id="ARBA00012438"/>
    </source>
</evidence>
<dbReference type="InterPro" id="IPR005467">
    <property type="entry name" value="His_kinase_dom"/>
</dbReference>
<evidence type="ECO:0000256" key="7">
    <source>
        <dbReference type="ARBA" id="ARBA00022777"/>
    </source>
</evidence>
<evidence type="ECO:0000256" key="8">
    <source>
        <dbReference type="ARBA" id="ARBA00022989"/>
    </source>
</evidence>
<comment type="subcellular location">
    <subcellularLocation>
        <location evidence="2">Membrane</location>
        <topology evidence="2">Multi-pass membrane protein</topology>
    </subcellularLocation>
</comment>
<keyword evidence="8 11" id="KW-1133">Transmembrane helix</keyword>
<evidence type="ECO:0000259" key="12">
    <source>
        <dbReference type="PROSITE" id="PS50109"/>
    </source>
</evidence>
<dbReference type="InterPro" id="IPR003661">
    <property type="entry name" value="HisK_dim/P_dom"/>
</dbReference>
<evidence type="ECO:0000256" key="2">
    <source>
        <dbReference type="ARBA" id="ARBA00004141"/>
    </source>
</evidence>
<dbReference type="SMART" id="SM00388">
    <property type="entry name" value="HisKA"/>
    <property type="match status" value="1"/>
</dbReference>
<keyword evidence="6 11" id="KW-0812">Transmembrane</keyword>
<evidence type="ECO:0000256" key="6">
    <source>
        <dbReference type="ARBA" id="ARBA00022692"/>
    </source>
</evidence>
<accession>A0ABY6CDD1</accession>
<evidence type="ECO:0000256" key="1">
    <source>
        <dbReference type="ARBA" id="ARBA00000085"/>
    </source>
</evidence>
<keyword evidence="9" id="KW-0902">Two-component regulatory system</keyword>
<dbReference type="InterPro" id="IPR036890">
    <property type="entry name" value="HATPase_C_sf"/>
</dbReference>
<evidence type="ECO:0000256" key="10">
    <source>
        <dbReference type="ARBA" id="ARBA00023136"/>
    </source>
</evidence>
<evidence type="ECO:0000256" key="9">
    <source>
        <dbReference type="ARBA" id="ARBA00023012"/>
    </source>
</evidence>
<dbReference type="RefSeq" id="WP_113121720.1">
    <property type="nucleotide sequence ID" value="NZ_CP104965.1"/>
</dbReference>